<dbReference type="EMBL" id="FOFT01000002">
    <property type="protein sequence ID" value="SEQ28235.1"/>
    <property type="molecule type" value="Genomic_DNA"/>
</dbReference>
<dbReference type="Proteomes" id="UP000199028">
    <property type="component" value="Unassembled WGS sequence"/>
</dbReference>
<protein>
    <submittedName>
        <fullName evidence="2">Uncharacterized protein</fullName>
    </submittedName>
</protein>
<reference evidence="3" key="1">
    <citation type="submission" date="2016-10" db="EMBL/GenBank/DDBJ databases">
        <authorList>
            <person name="Varghese N."/>
            <person name="Submissions S."/>
        </authorList>
    </citation>
    <scope>NUCLEOTIDE SEQUENCE [LARGE SCALE GENOMIC DNA]</scope>
    <source>
        <strain evidence="3">CGMCC 4.578</strain>
    </source>
</reference>
<organism evidence="2 3">
    <name type="scientific">Lentzea flaviverrucosa</name>
    <dbReference type="NCBI Taxonomy" id="200379"/>
    <lineage>
        <taxon>Bacteria</taxon>
        <taxon>Bacillati</taxon>
        <taxon>Actinomycetota</taxon>
        <taxon>Actinomycetes</taxon>
        <taxon>Pseudonocardiales</taxon>
        <taxon>Pseudonocardiaceae</taxon>
        <taxon>Lentzea</taxon>
    </lineage>
</organism>
<proteinExistence type="predicted"/>
<dbReference type="AlphaFoldDB" id="A0A1H9ERJ4"/>
<feature type="region of interest" description="Disordered" evidence="1">
    <location>
        <begin position="167"/>
        <end position="238"/>
    </location>
</feature>
<name>A0A1H9ERJ4_9PSEU</name>
<evidence type="ECO:0000313" key="3">
    <source>
        <dbReference type="Proteomes" id="UP000199028"/>
    </source>
</evidence>
<accession>A0A1H9ERJ4</accession>
<dbReference type="OrthoDB" id="5197117at2"/>
<evidence type="ECO:0000256" key="1">
    <source>
        <dbReference type="SAM" id="MobiDB-lite"/>
    </source>
</evidence>
<sequence>MEFRPVDIPQAEWDKEPPVRLPPGWDPQKWGWEPVFGTHVPDLNQDLEIFVRAGDDPSHGCSVSTYYAPGQPEAGRGHELFNPVIIHQENGDHSAFRVSSVEELQELLTQVEQHGYADAHAGGWTVHAAPTAAMAQDAVEQDHQRRLVRWDLNSADWVFADAAIPAPVPSVAPRPAHQATVPGDNRASRPGPARGTRDTATPLRDAAKAILAAVRPKRAPDHDIAGPRQGLSHGVPRW</sequence>
<evidence type="ECO:0000313" key="2">
    <source>
        <dbReference type="EMBL" id="SEQ28235.1"/>
    </source>
</evidence>
<gene>
    <name evidence="2" type="ORF">SAMN05216195_10251</name>
</gene>
<keyword evidence="3" id="KW-1185">Reference proteome</keyword>